<keyword evidence="3" id="KW-0274">FAD</keyword>
<comment type="caution">
    <text evidence="7">The sequence shown here is derived from an EMBL/GenBank/DDBJ whole genome shotgun (WGS) entry which is preliminary data.</text>
</comment>
<dbReference type="Gene3D" id="3.30.9.10">
    <property type="entry name" value="D-Amino Acid Oxidase, subunit A, domain 2"/>
    <property type="match status" value="1"/>
</dbReference>
<organism evidence="7 8">
    <name type="scientific">Gordonia hankookensis</name>
    <dbReference type="NCBI Taxonomy" id="589403"/>
    <lineage>
        <taxon>Bacteria</taxon>
        <taxon>Bacillati</taxon>
        <taxon>Actinomycetota</taxon>
        <taxon>Actinomycetes</taxon>
        <taxon>Mycobacteriales</taxon>
        <taxon>Gordoniaceae</taxon>
        <taxon>Gordonia</taxon>
    </lineage>
</organism>
<dbReference type="Gene3D" id="3.50.50.60">
    <property type="entry name" value="FAD/NAD(P)-binding domain"/>
    <property type="match status" value="1"/>
</dbReference>
<keyword evidence="8" id="KW-1185">Reference proteome</keyword>
<evidence type="ECO:0000313" key="7">
    <source>
        <dbReference type="EMBL" id="MBD1322235.1"/>
    </source>
</evidence>
<gene>
    <name evidence="7" type="ORF">IDF66_21865</name>
</gene>
<comment type="similarity">
    <text evidence="5">Belongs to the L2HGDH family.</text>
</comment>
<evidence type="ECO:0000256" key="5">
    <source>
        <dbReference type="ARBA" id="ARBA00037941"/>
    </source>
</evidence>
<comment type="cofactor">
    <cofactor evidence="1">
        <name>FAD</name>
        <dbReference type="ChEBI" id="CHEBI:57692"/>
    </cofactor>
</comment>
<accession>A0ABR7WHJ0</accession>
<dbReference type="Pfam" id="PF01266">
    <property type="entry name" value="DAO"/>
    <property type="match status" value="1"/>
</dbReference>
<feature type="domain" description="FAD dependent oxidoreductase" evidence="6">
    <location>
        <begin position="5"/>
        <end position="363"/>
    </location>
</feature>
<evidence type="ECO:0000256" key="2">
    <source>
        <dbReference type="ARBA" id="ARBA00022630"/>
    </source>
</evidence>
<name>A0ABR7WHJ0_9ACTN</name>
<dbReference type="Proteomes" id="UP000602395">
    <property type="component" value="Unassembled WGS sequence"/>
</dbReference>
<dbReference type="PANTHER" id="PTHR43104:SF4">
    <property type="entry name" value="L-2-HYDROXYGLUTARATE DEHYDROGENASE, MITOCHONDRIAL"/>
    <property type="match status" value="1"/>
</dbReference>
<dbReference type="SUPFAM" id="SSF51905">
    <property type="entry name" value="FAD/NAD(P)-binding domain"/>
    <property type="match status" value="1"/>
</dbReference>
<evidence type="ECO:0000256" key="1">
    <source>
        <dbReference type="ARBA" id="ARBA00001974"/>
    </source>
</evidence>
<evidence type="ECO:0000256" key="3">
    <source>
        <dbReference type="ARBA" id="ARBA00022827"/>
    </source>
</evidence>
<dbReference type="EMBL" id="JACWMS010000005">
    <property type="protein sequence ID" value="MBD1322235.1"/>
    <property type="molecule type" value="Genomic_DNA"/>
</dbReference>
<evidence type="ECO:0000313" key="8">
    <source>
        <dbReference type="Proteomes" id="UP000602395"/>
    </source>
</evidence>
<keyword evidence="2" id="KW-0285">Flavoprotein</keyword>
<evidence type="ECO:0000259" key="6">
    <source>
        <dbReference type="Pfam" id="PF01266"/>
    </source>
</evidence>
<keyword evidence="4" id="KW-0560">Oxidoreductase</keyword>
<sequence>METVDAVVVGAGVVGLAVARDLARTGHEVLVLEAESAVGTQTSSRNSEVIHAGIYYPTGSRKAIACVRGRELLYRYCADRGVPHRRLGKIIVATAHDQIGRLDEIAAHAAANGVTDLRKLDASALRDLEPDLSGVAALLSPSTGIVDSHGLMRALRADAEGAGAGVALGSRVVAGSVRGGSPMTLEVADAGSLRCRALVNCGGLGAWDLAASLDGFPAERIPARRLAKGSYYALASGSAPFRRLVYPVPADGGLGVHLTLDLAGAARFGPDVEWTDHVDYRVDPDRADRFYAEIRRYWPELPDHALAPAYAGVRPKLSGPGEPGADFLLQGPTEHGVPGLVNMFGIESPGLTSCLALASDVCEMLRDDTLS</sequence>
<dbReference type="InterPro" id="IPR036188">
    <property type="entry name" value="FAD/NAD-bd_sf"/>
</dbReference>
<evidence type="ECO:0000256" key="4">
    <source>
        <dbReference type="ARBA" id="ARBA00023002"/>
    </source>
</evidence>
<dbReference type="InterPro" id="IPR006076">
    <property type="entry name" value="FAD-dep_OxRdtase"/>
</dbReference>
<proteinExistence type="inferred from homology"/>
<protein>
    <submittedName>
        <fullName evidence="7">NAD(P)/FAD-dependent oxidoreductase</fullName>
    </submittedName>
</protein>
<reference evidence="7 8" key="1">
    <citation type="submission" date="2020-09" db="EMBL/GenBank/DDBJ databases">
        <title>Novel species in genus Gordonia.</title>
        <authorList>
            <person name="Zhang G."/>
        </authorList>
    </citation>
    <scope>NUCLEOTIDE SEQUENCE [LARGE SCALE GENOMIC DNA]</scope>
    <source>
        <strain evidence="7 8">ON-33</strain>
    </source>
</reference>
<dbReference type="PANTHER" id="PTHR43104">
    <property type="entry name" value="L-2-HYDROXYGLUTARATE DEHYDROGENASE, MITOCHONDRIAL"/>
    <property type="match status" value="1"/>
</dbReference>